<dbReference type="RefSeq" id="WP_390248489.1">
    <property type="nucleotide sequence ID" value="NZ_JBHSDT010000001.1"/>
</dbReference>
<comment type="catalytic activity">
    <reaction evidence="10 11">
        <text>D-alanyl-D-alanine + UDP-N-acetyl-alpha-D-muramoyl-L-alanyl-gamma-D-glutamyl-meso-2,6-diaminopimelate + ATP = UDP-N-acetyl-alpha-D-muramoyl-L-alanyl-gamma-D-glutamyl-meso-2,6-diaminopimeloyl-D-alanyl-D-alanine + ADP + phosphate + H(+)</text>
        <dbReference type="Rhea" id="RHEA:28374"/>
        <dbReference type="ChEBI" id="CHEBI:15378"/>
        <dbReference type="ChEBI" id="CHEBI:30616"/>
        <dbReference type="ChEBI" id="CHEBI:43474"/>
        <dbReference type="ChEBI" id="CHEBI:57822"/>
        <dbReference type="ChEBI" id="CHEBI:61386"/>
        <dbReference type="ChEBI" id="CHEBI:83905"/>
        <dbReference type="ChEBI" id="CHEBI:456216"/>
        <dbReference type="EC" id="6.3.2.10"/>
    </reaction>
</comment>
<comment type="pathway">
    <text evidence="10 11">Cell wall biogenesis; peptidoglycan biosynthesis.</text>
</comment>
<name>A0ABV8WQK6_9BACI</name>
<dbReference type="InterPro" id="IPR004101">
    <property type="entry name" value="Mur_ligase_C"/>
</dbReference>
<keyword evidence="9 10" id="KW-0961">Cell wall biogenesis/degradation</keyword>
<evidence type="ECO:0000256" key="3">
    <source>
        <dbReference type="ARBA" id="ARBA00022618"/>
    </source>
</evidence>
<dbReference type="InterPro" id="IPR005863">
    <property type="entry name" value="UDP-N-AcMur_synth"/>
</dbReference>
<feature type="domain" description="Mur ligase C-terminal" evidence="13">
    <location>
        <begin position="320"/>
        <end position="446"/>
    </location>
</feature>
<keyword evidence="8 10" id="KW-0131">Cell cycle</keyword>
<dbReference type="Gene3D" id="3.90.190.20">
    <property type="entry name" value="Mur ligase, C-terminal domain"/>
    <property type="match status" value="1"/>
</dbReference>
<dbReference type="InterPro" id="IPR013221">
    <property type="entry name" value="Mur_ligase_cen"/>
</dbReference>
<dbReference type="InterPro" id="IPR036565">
    <property type="entry name" value="Mur-like_cat_sf"/>
</dbReference>
<keyword evidence="16" id="KW-1185">Reference proteome</keyword>
<keyword evidence="3 10" id="KW-0132">Cell division</keyword>
<organism evidence="15 16">
    <name type="scientific">Gracilibacillus xinjiangensis</name>
    <dbReference type="NCBI Taxonomy" id="1193282"/>
    <lineage>
        <taxon>Bacteria</taxon>
        <taxon>Bacillati</taxon>
        <taxon>Bacillota</taxon>
        <taxon>Bacilli</taxon>
        <taxon>Bacillales</taxon>
        <taxon>Bacillaceae</taxon>
        <taxon>Gracilibacillus</taxon>
    </lineage>
</organism>
<feature type="domain" description="Mur ligase N-terminal catalytic" evidence="12">
    <location>
        <begin position="26"/>
        <end position="101"/>
    </location>
</feature>
<dbReference type="Pfam" id="PF08245">
    <property type="entry name" value="Mur_ligase_M"/>
    <property type="match status" value="1"/>
</dbReference>
<feature type="domain" description="Mur ligase central" evidence="14">
    <location>
        <begin position="111"/>
        <end position="298"/>
    </location>
</feature>
<accession>A0ABV8WQK6</accession>
<dbReference type="NCBIfam" id="TIGR01143">
    <property type="entry name" value="murF"/>
    <property type="match status" value="1"/>
</dbReference>
<feature type="binding site" evidence="10">
    <location>
        <begin position="113"/>
        <end position="119"/>
    </location>
    <ligand>
        <name>ATP</name>
        <dbReference type="ChEBI" id="CHEBI:30616"/>
    </ligand>
</feature>
<evidence type="ECO:0000259" key="12">
    <source>
        <dbReference type="Pfam" id="PF01225"/>
    </source>
</evidence>
<dbReference type="SUPFAM" id="SSF63418">
    <property type="entry name" value="MurE/MurF N-terminal domain"/>
    <property type="match status" value="1"/>
</dbReference>
<keyword evidence="5 10" id="KW-0067">ATP-binding</keyword>
<dbReference type="SUPFAM" id="SSF53244">
    <property type="entry name" value="MurD-like peptide ligases, peptide-binding domain"/>
    <property type="match status" value="1"/>
</dbReference>
<evidence type="ECO:0000256" key="10">
    <source>
        <dbReference type="HAMAP-Rule" id="MF_02019"/>
    </source>
</evidence>
<dbReference type="Pfam" id="PF02875">
    <property type="entry name" value="Mur_ligase_C"/>
    <property type="match status" value="1"/>
</dbReference>
<evidence type="ECO:0000256" key="8">
    <source>
        <dbReference type="ARBA" id="ARBA00023306"/>
    </source>
</evidence>
<dbReference type="PANTHER" id="PTHR43024">
    <property type="entry name" value="UDP-N-ACETYLMURAMOYL-TRIPEPTIDE--D-ALANYL-D-ALANINE LIGASE"/>
    <property type="match status" value="1"/>
</dbReference>
<dbReference type="InterPro" id="IPR036615">
    <property type="entry name" value="Mur_ligase_C_dom_sf"/>
</dbReference>
<comment type="similarity">
    <text evidence="10">Belongs to the MurCDEF family. MurF subfamily.</text>
</comment>
<evidence type="ECO:0000256" key="7">
    <source>
        <dbReference type="ARBA" id="ARBA00022984"/>
    </source>
</evidence>
<dbReference type="Proteomes" id="UP001595882">
    <property type="component" value="Unassembled WGS sequence"/>
</dbReference>
<evidence type="ECO:0000256" key="2">
    <source>
        <dbReference type="ARBA" id="ARBA00022598"/>
    </source>
</evidence>
<dbReference type="InterPro" id="IPR000713">
    <property type="entry name" value="Mur_ligase_N"/>
</dbReference>
<dbReference type="Gene3D" id="3.40.1190.10">
    <property type="entry name" value="Mur-like, catalytic domain"/>
    <property type="match status" value="1"/>
</dbReference>
<comment type="subcellular location">
    <subcellularLocation>
        <location evidence="10 11">Cytoplasm</location>
    </subcellularLocation>
</comment>
<dbReference type="HAMAP" id="MF_02019">
    <property type="entry name" value="MurF"/>
    <property type="match status" value="1"/>
</dbReference>
<evidence type="ECO:0000256" key="6">
    <source>
        <dbReference type="ARBA" id="ARBA00022960"/>
    </source>
</evidence>
<comment type="caution">
    <text evidence="15">The sequence shown here is derived from an EMBL/GenBank/DDBJ whole genome shotgun (WGS) entry which is preliminary data.</text>
</comment>
<evidence type="ECO:0000259" key="14">
    <source>
        <dbReference type="Pfam" id="PF08245"/>
    </source>
</evidence>
<sequence length="460" mass="50628">MITRTLNQIAIMSNAVLSDPKTGNNRITGVSIDTRSISDNQLFVPLPGTNADGHQFVEKAYQAGAGAAFWKKDVPDPPENIPLLFVDDPLQAMQELARNYREELGVTIIGITGSNGKTTTKDMIAQVLSGTYKVQKTVGNYNSQLGLPLTLLSLEESTEIMVLEMGMSALGQIEKLSYIAKPDIAVITNIGEAHMEELGSRDNIATAKFEIIKGLKPNGLFLFDGDEPLLLGKVQNLYNPFTKSSIGMDSKSTLYPESILVNENGTSFRANILPDTTIQLPVLGLHNVKNALFAIAIANYMNVPDKVIQQQLESLRITAMRMETHKGLNGSLIINDAYNASPTSMRAAITLVDQLVNFSKKILVLGDMLELGTKEIEFHQEIGHFIAKHDVNYVFTYGELGEQIADGVKKKNKKIDVRRFADKKEINKEILPLLDEQTVLLLKASRGMKLEEVLDGVIVE</sequence>
<evidence type="ECO:0000313" key="16">
    <source>
        <dbReference type="Proteomes" id="UP001595882"/>
    </source>
</evidence>
<dbReference type="InterPro" id="IPR035911">
    <property type="entry name" value="MurE/MurF_N"/>
</dbReference>
<keyword evidence="1 10" id="KW-0963">Cytoplasm</keyword>
<evidence type="ECO:0000256" key="1">
    <source>
        <dbReference type="ARBA" id="ARBA00022490"/>
    </source>
</evidence>
<evidence type="ECO:0000256" key="9">
    <source>
        <dbReference type="ARBA" id="ARBA00023316"/>
    </source>
</evidence>
<comment type="function">
    <text evidence="10 11">Involved in cell wall formation. Catalyzes the final step in the synthesis of UDP-N-acetylmuramoyl-pentapeptide, the precursor of murein.</text>
</comment>
<dbReference type="PANTHER" id="PTHR43024:SF1">
    <property type="entry name" value="UDP-N-ACETYLMURAMOYL-TRIPEPTIDE--D-ALANYL-D-ALANINE LIGASE"/>
    <property type="match status" value="1"/>
</dbReference>
<evidence type="ECO:0000256" key="11">
    <source>
        <dbReference type="RuleBase" id="RU004136"/>
    </source>
</evidence>
<dbReference type="EMBL" id="JBHSDT010000001">
    <property type="protein sequence ID" value="MFC4401680.1"/>
    <property type="molecule type" value="Genomic_DNA"/>
</dbReference>
<evidence type="ECO:0000256" key="4">
    <source>
        <dbReference type="ARBA" id="ARBA00022741"/>
    </source>
</evidence>
<gene>
    <name evidence="10 15" type="primary">murF</name>
    <name evidence="15" type="ORF">ACFOY7_01020</name>
</gene>
<evidence type="ECO:0000313" key="15">
    <source>
        <dbReference type="EMBL" id="MFC4401680.1"/>
    </source>
</evidence>
<proteinExistence type="inferred from homology"/>
<keyword evidence="4 10" id="KW-0547">Nucleotide-binding</keyword>
<keyword evidence="2 10" id="KW-0436">Ligase</keyword>
<reference evidence="16" key="1">
    <citation type="journal article" date="2019" name="Int. J. Syst. Evol. Microbiol.">
        <title>The Global Catalogue of Microorganisms (GCM) 10K type strain sequencing project: providing services to taxonomists for standard genome sequencing and annotation.</title>
        <authorList>
            <consortium name="The Broad Institute Genomics Platform"/>
            <consortium name="The Broad Institute Genome Sequencing Center for Infectious Disease"/>
            <person name="Wu L."/>
            <person name="Ma J."/>
        </authorList>
    </citation>
    <scope>NUCLEOTIDE SEQUENCE [LARGE SCALE GENOMIC DNA]</scope>
    <source>
        <strain evidence="16">CCUG 37865</strain>
    </source>
</reference>
<keyword evidence="7 10" id="KW-0573">Peptidoglycan synthesis</keyword>
<dbReference type="Gene3D" id="3.40.1390.10">
    <property type="entry name" value="MurE/MurF, N-terminal domain"/>
    <property type="match status" value="1"/>
</dbReference>
<keyword evidence="6 10" id="KW-0133">Cell shape</keyword>
<evidence type="ECO:0000256" key="5">
    <source>
        <dbReference type="ARBA" id="ARBA00022840"/>
    </source>
</evidence>
<evidence type="ECO:0000259" key="13">
    <source>
        <dbReference type="Pfam" id="PF02875"/>
    </source>
</evidence>
<dbReference type="Pfam" id="PF01225">
    <property type="entry name" value="Mur_ligase"/>
    <property type="match status" value="1"/>
</dbReference>
<dbReference type="EC" id="6.3.2.10" evidence="10 11"/>
<dbReference type="GO" id="GO:0047480">
    <property type="term" value="F:UDP-N-acetylmuramoyl-tripeptide-D-alanyl-D-alanine ligase activity"/>
    <property type="evidence" value="ECO:0007669"/>
    <property type="project" value="UniProtKB-EC"/>
</dbReference>
<dbReference type="SUPFAM" id="SSF53623">
    <property type="entry name" value="MurD-like peptide ligases, catalytic domain"/>
    <property type="match status" value="1"/>
</dbReference>
<dbReference type="InterPro" id="IPR051046">
    <property type="entry name" value="MurCDEF_CellWall_CoF430Synth"/>
</dbReference>
<protein>
    <recommendedName>
        <fullName evidence="10 11">UDP-N-acetylmuramoyl-tripeptide--D-alanyl-D-alanine ligase</fullName>
        <ecNumber evidence="10 11">6.3.2.10</ecNumber>
    </recommendedName>
    <alternativeName>
        <fullName evidence="10">D-alanyl-D-alanine-adding enzyme</fullName>
    </alternativeName>
</protein>